<dbReference type="EMBL" id="QPJM01000005">
    <property type="protein sequence ID" value="RCW83737.1"/>
    <property type="molecule type" value="Genomic_DNA"/>
</dbReference>
<dbReference type="Pfam" id="PF00005">
    <property type="entry name" value="ABC_tran"/>
    <property type="match status" value="1"/>
</dbReference>
<dbReference type="InterPro" id="IPR003439">
    <property type="entry name" value="ABC_transporter-like_ATP-bd"/>
</dbReference>
<evidence type="ECO:0000256" key="1">
    <source>
        <dbReference type="ARBA" id="ARBA00022741"/>
    </source>
</evidence>
<dbReference type="InterPro" id="IPR015860">
    <property type="entry name" value="ABC_transpr_TagH-like"/>
</dbReference>
<feature type="domain" description="ABC transporter" evidence="3">
    <location>
        <begin position="23"/>
        <end position="249"/>
    </location>
</feature>
<dbReference type="AlphaFoldDB" id="A0A368YXP9"/>
<keyword evidence="2 4" id="KW-0067">ATP-binding</keyword>
<keyword evidence="5" id="KW-1185">Reference proteome</keyword>
<dbReference type="InterPro" id="IPR050683">
    <property type="entry name" value="Bact_Polysacc_Export_ATP-bd"/>
</dbReference>
<dbReference type="SUPFAM" id="SSF52540">
    <property type="entry name" value="P-loop containing nucleoside triphosphate hydrolases"/>
    <property type="match status" value="1"/>
</dbReference>
<dbReference type="PANTHER" id="PTHR46743">
    <property type="entry name" value="TEICHOIC ACIDS EXPORT ATP-BINDING PROTEIN TAGH"/>
    <property type="match status" value="1"/>
</dbReference>
<dbReference type="InterPro" id="IPR003593">
    <property type="entry name" value="AAA+_ATPase"/>
</dbReference>
<dbReference type="GO" id="GO:0016020">
    <property type="term" value="C:membrane"/>
    <property type="evidence" value="ECO:0007669"/>
    <property type="project" value="InterPro"/>
</dbReference>
<dbReference type="GO" id="GO:0005524">
    <property type="term" value="F:ATP binding"/>
    <property type="evidence" value="ECO:0007669"/>
    <property type="project" value="UniProtKB-KW"/>
</dbReference>
<dbReference type="OrthoDB" id="9778870at2"/>
<sequence>MTSMTLEDVTVDFPIYNAKSRSLKNQVMSLATGGTIGSNADGHVVIRGLESINISLNDGDRLGLIGHNGSGKTTLLRVMSGVYYPSGGRISIQGKCTSLINISLGIDAEATGRENIGIRGALLGFTKREMAEKQAEIEEFSELGNFLDMPVRTYSTGMQLRLAFSISTVIQPEILIMDEWLAAGDEGFQHKANERLHELVNKTKILIIASHSKDLLVKNCTRIVWLEHGKVKMDGDAETVANAYFGHHS</sequence>
<dbReference type="InterPro" id="IPR027417">
    <property type="entry name" value="P-loop_NTPase"/>
</dbReference>
<dbReference type="Proteomes" id="UP000253324">
    <property type="component" value="Unassembled WGS sequence"/>
</dbReference>
<evidence type="ECO:0000259" key="3">
    <source>
        <dbReference type="PROSITE" id="PS50893"/>
    </source>
</evidence>
<name>A0A368YXP9_9HYPH</name>
<evidence type="ECO:0000313" key="4">
    <source>
        <dbReference type="EMBL" id="RCW83737.1"/>
    </source>
</evidence>
<organism evidence="4 5">
    <name type="scientific">Phyllobacterium bourgognense</name>
    <dbReference type="NCBI Taxonomy" id="314236"/>
    <lineage>
        <taxon>Bacteria</taxon>
        <taxon>Pseudomonadati</taxon>
        <taxon>Pseudomonadota</taxon>
        <taxon>Alphaproteobacteria</taxon>
        <taxon>Hyphomicrobiales</taxon>
        <taxon>Phyllobacteriaceae</taxon>
        <taxon>Phyllobacterium</taxon>
    </lineage>
</organism>
<dbReference type="PANTHER" id="PTHR46743:SF3">
    <property type="entry name" value="ABC-TYPE POLYSACCHARIDE_POLYOL PHOSPHATE TRANSPORT SYSTEM, ATPASE COMPONENT"/>
    <property type="match status" value="1"/>
</dbReference>
<evidence type="ECO:0000256" key="2">
    <source>
        <dbReference type="ARBA" id="ARBA00022840"/>
    </source>
</evidence>
<keyword evidence="1" id="KW-0547">Nucleotide-binding</keyword>
<dbReference type="GO" id="GO:0016887">
    <property type="term" value="F:ATP hydrolysis activity"/>
    <property type="evidence" value="ECO:0007669"/>
    <property type="project" value="InterPro"/>
</dbReference>
<dbReference type="CDD" id="cd03220">
    <property type="entry name" value="ABC_KpsT_Wzt"/>
    <property type="match status" value="1"/>
</dbReference>
<protein>
    <submittedName>
        <fullName evidence="4">Lipopolysaccharide transport system ATP-binding protein</fullName>
    </submittedName>
</protein>
<gene>
    <name evidence="4" type="ORF">C7476_105232</name>
</gene>
<proteinExistence type="predicted"/>
<evidence type="ECO:0000313" key="5">
    <source>
        <dbReference type="Proteomes" id="UP000253324"/>
    </source>
</evidence>
<comment type="caution">
    <text evidence="4">The sequence shown here is derived from an EMBL/GenBank/DDBJ whole genome shotgun (WGS) entry which is preliminary data.</text>
</comment>
<dbReference type="SMART" id="SM00382">
    <property type="entry name" value="AAA"/>
    <property type="match status" value="1"/>
</dbReference>
<dbReference type="PROSITE" id="PS50893">
    <property type="entry name" value="ABC_TRANSPORTER_2"/>
    <property type="match status" value="1"/>
</dbReference>
<dbReference type="GO" id="GO:0140359">
    <property type="term" value="F:ABC-type transporter activity"/>
    <property type="evidence" value="ECO:0007669"/>
    <property type="project" value="InterPro"/>
</dbReference>
<dbReference type="Gene3D" id="3.40.50.300">
    <property type="entry name" value="P-loop containing nucleotide triphosphate hydrolases"/>
    <property type="match status" value="1"/>
</dbReference>
<reference evidence="4 5" key="1">
    <citation type="submission" date="2018-07" db="EMBL/GenBank/DDBJ databases">
        <title>Genomic Encyclopedia of Type Strains, Phase III (KMG-III): the genomes of soil and plant-associated and newly described type strains.</title>
        <authorList>
            <person name="Whitman W."/>
        </authorList>
    </citation>
    <scope>NUCLEOTIDE SEQUENCE [LARGE SCALE GENOMIC DNA]</scope>
    <source>
        <strain evidence="4 5">31-25a</strain>
    </source>
</reference>
<dbReference type="RefSeq" id="WP_114430112.1">
    <property type="nucleotide sequence ID" value="NZ_QPJM01000005.1"/>
</dbReference>
<accession>A0A368YXP9</accession>